<evidence type="ECO:0000313" key="1">
    <source>
        <dbReference type="EMBL" id="QHT79081.1"/>
    </source>
</evidence>
<name>A0A6C0HEN1_9ZZZZ</name>
<dbReference type="EMBL" id="MN739945">
    <property type="protein sequence ID" value="QHT79081.1"/>
    <property type="molecule type" value="Genomic_DNA"/>
</dbReference>
<proteinExistence type="predicted"/>
<dbReference type="Gene3D" id="2.70.9.10">
    <property type="entry name" value="Adenovirus Type 2 Hexon, domain 4"/>
    <property type="match status" value="1"/>
</dbReference>
<organism evidence="1">
    <name type="scientific">viral metagenome</name>
    <dbReference type="NCBI Taxonomy" id="1070528"/>
    <lineage>
        <taxon>unclassified sequences</taxon>
        <taxon>metagenomes</taxon>
        <taxon>organismal metagenomes</taxon>
    </lineage>
</organism>
<dbReference type="AlphaFoldDB" id="A0A6C0HEN1"/>
<reference evidence="1" key="1">
    <citation type="journal article" date="2020" name="Nature">
        <title>Giant virus diversity and host interactions through global metagenomics.</title>
        <authorList>
            <person name="Schulz F."/>
            <person name="Roux S."/>
            <person name="Paez-Espino D."/>
            <person name="Jungbluth S."/>
            <person name="Walsh D.A."/>
            <person name="Denef V.J."/>
            <person name="McMahon K.D."/>
            <person name="Konstantinidis K.T."/>
            <person name="Eloe-Fadrosh E.A."/>
            <person name="Kyrpides N.C."/>
            <person name="Woyke T."/>
        </authorList>
    </citation>
    <scope>NUCLEOTIDE SEQUENCE</scope>
    <source>
        <strain evidence="1">GVMAG-M-3300023179-97</strain>
    </source>
</reference>
<evidence type="ECO:0008006" key="2">
    <source>
        <dbReference type="Google" id="ProtNLM"/>
    </source>
</evidence>
<protein>
    <recommendedName>
        <fullName evidence="2">Major capsid protein N-terminal domain-containing protein</fullName>
    </recommendedName>
</protein>
<accession>A0A6C0HEN1</accession>
<sequence length="467" mass="53094">MQRSQTSAEGSLYELVARGVKDKYFIQDDKEAIHPFDWRYERYPASIPEERWTVPINPAKFNSRCEFEFDLPGDILKEATLLIDLPTWLPSQLAANAQNGVITDQNGYVNGYVNGIAYFLFEKIEIYQDKILLQEVSGDSLYASALTKGSFNNAFLVQSLAGMHDGSRLSISRNAVPGKLELPLPMIGCSLPGDRGLPLCGLRDQTFRLRLTLRPLESLIESNSPANSPPTPWLYTFTQGATTLEAVPRDSIQQPTIILRTKQYYLNNDARAKLASETIEIPYIRYFDNTFVINQQEYSSIQNGAITNIVKFLDANYTVERIITFFRNQGDRFLNRLWKFTNDKSADKQYYTSIQFTIAGKVREEAWSSSVLQTIIGHAKEDRTTANNISIFNWTRGWRVEDSLPSLREPTGGINFTTADRPMLSIGLNDVLIDPRLGYKQVFMNSSCESWALYKIRNRRGGLEYAN</sequence>